<dbReference type="InterPro" id="IPR001606">
    <property type="entry name" value="ARID_dom"/>
</dbReference>
<feature type="domain" description="RFX-type winged-helix" evidence="7">
    <location>
        <begin position="591"/>
        <end position="674"/>
    </location>
</feature>
<comment type="caution">
    <text evidence="8">The sequence shown here is derived from an EMBL/GenBank/DDBJ whole genome shotgun (WGS) entry which is preliminary data.</text>
</comment>
<dbReference type="Pfam" id="PF01388">
    <property type="entry name" value="ARID"/>
    <property type="match status" value="1"/>
</dbReference>
<dbReference type="InterPro" id="IPR016024">
    <property type="entry name" value="ARM-type_fold"/>
</dbReference>
<evidence type="ECO:0000256" key="3">
    <source>
        <dbReference type="ARBA" id="ARBA00023163"/>
    </source>
</evidence>
<feature type="compositionally biased region" description="Polar residues" evidence="5">
    <location>
        <begin position="779"/>
        <end position="790"/>
    </location>
</feature>
<dbReference type="InterPro" id="IPR036431">
    <property type="entry name" value="ARID_dom_sf"/>
</dbReference>
<evidence type="ECO:0000259" key="6">
    <source>
        <dbReference type="PROSITE" id="PS51011"/>
    </source>
</evidence>
<keyword evidence="9" id="KW-1185">Reference proteome</keyword>
<evidence type="ECO:0000313" key="9">
    <source>
        <dbReference type="Proteomes" id="UP001375240"/>
    </source>
</evidence>
<name>A0AAV9V5Q5_9PEZI</name>
<dbReference type="GO" id="GO:0003677">
    <property type="term" value="F:DNA binding"/>
    <property type="evidence" value="ECO:0007669"/>
    <property type="project" value="InterPro"/>
</dbReference>
<keyword evidence="2" id="KW-0805">Transcription regulation</keyword>
<dbReference type="Gene3D" id="1.10.150.60">
    <property type="entry name" value="ARID DNA-binding domain"/>
    <property type="match status" value="1"/>
</dbReference>
<keyword evidence="3" id="KW-0804">Transcription</keyword>
<feature type="region of interest" description="Disordered" evidence="5">
    <location>
        <begin position="142"/>
        <end position="241"/>
    </location>
</feature>
<dbReference type="GO" id="GO:0006355">
    <property type="term" value="P:regulation of DNA-templated transcription"/>
    <property type="evidence" value="ECO:0007669"/>
    <property type="project" value="InterPro"/>
</dbReference>
<dbReference type="CDD" id="cd16100">
    <property type="entry name" value="ARID"/>
    <property type="match status" value="1"/>
</dbReference>
<evidence type="ECO:0000256" key="2">
    <source>
        <dbReference type="ARBA" id="ARBA00023015"/>
    </source>
</evidence>
<dbReference type="GO" id="GO:0016586">
    <property type="term" value="C:RSC-type complex"/>
    <property type="evidence" value="ECO:0007669"/>
    <property type="project" value="TreeGrafter"/>
</dbReference>
<dbReference type="PROSITE" id="PS51526">
    <property type="entry name" value="RFX_DBD"/>
    <property type="match status" value="1"/>
</dbReference>
<protein>
    <submittedName>
        <fullName evidence="8">Chromatin structure-remodeling complex protein rsc9</fullName>
    </submittedName>
</protein>
<keyword evidence="1" id="KW-0156">Chromatin regulator</keyword>
<reference evidence="8 9" key="1">
    <citation type="submission" date="2019-10" db="EMBL/GenBank/DDBJ databases">
        <authorList>
            <person name="Palmer J.M."/>
        </authorList>
    </citation>
    <scope>NUCLEOTIDE SEQUENCE [LARGE SCALE GENOMIC DNA]</scope>
    <source>
        <strain evidence="8 9">TWF696</strain>
    </source>
</reference>
<dbReference type="Proteomes" id="UP001375240">
    <property type="component" value="Unassembled WGS sequence"/>
</dbReference>
<dbReference type="PROSITE" id="PS51011">
    <property type="entry name" value="ARID"/>
    <property type="match status" value="1"/>
</dbReference>
<keyword evidence="4" id="KW-0539">Nucleus</keyword>
<dbReference type="PANTHER" id="PTHR22970:SF14">
    <property type="entry name" value="AT-RICH INTERACTIVE DOMAIN-CONTAINING PROTEIN 2"/>
    <property type="match status" value="1"/>
</dbReference>
<feature type="compositionally biased region" description="Polar residues" evidence="5">
    <location>
        <begin position="197"/>
        <end position="234"/>
    </location>
</feature>
<proteinExistence type="predicted"/>
<dbReference type="GO" id="GO:0006325">
    <property type="term" value="P:chromatin organization"/>
    <property type="evidence" value="ECO:0007669"/>
    <property type="project" value="UniProtKB-KW"/>
</dbReference>
<evidence type="ECO:0000256" key="1">
    <source>
        <dbReference type="ARBA" id="ARBA00022853"/>
    </source>
</evidence>
<dbReference type="SMART" id="SM01014">
    <property type="entry name" value="ARID"/>
    <property type="match status" value="1"/>
</dbReference>
<dbReference type="InterPro" id="IPR052406">
    <property type="entry name" value="Chromatin_Remodeling_Comp"/>
</dbReference>
<dbReference type="InterPro" id="IPR003150">
    <property type="entry name" value="DNA-bd_RFX"/>
</dbReference>
<dbReference type="SUPFAM" id="SSF46774">
    <property type="entry name" value="ARID-like"/>
    <property type="match status" value="1"/>
</dbReference>
<dbReference type="AlphaFoldDB" id="A0AAV9V5Q5"/>
<dbReference type="SMART" id="SM00501">
    <property type="entry name" value="BRIGHT"/>
    <property type="match status" value="1"/>
</dbReference>
<feature type="region of interest" description="Disordered" evidence="5">
    <location>
        <begin position="774"/>
        <end position="812"/>
    </location>
</feature>
<evidence type="ECO:0000256" key="5">
    <source>
        <dbReference type="SAM" id="MobiDB-lite"/>
    </source>
</evidence>
<feature type="compositionally biased region" description="Low complexity" evidence="5">
    <location>
        <begin position="162"/>
        <end position="172"/>
    </location>
</feature>
<sequence length="904" mass="99760">MGPKNQYTAHPREFDESDIDRTEEYEEFIKKIQALHEKRGVTAITNLEPDIQRKKVDLLKLYKTVVDLGGYTVVSGKIGLWKELAVEFNPPQHNTNIGFVLKTIYWKNLAAYECENHWKVEAPPPDAIETQTAAGTDLVGRKAPEAVEASSPALLTRGRSGTGEATTPGATPSSSGRTLREAPPKRQFFQPDVSTPKPRNTVSMNQSPAPQTTVNGKGSTPNAMQASSTPSHANNPPLPPLRVIPVPTPYSKPQAFAPKAASRNANRPAVPNLPHGYPADGPSLMWRAVMGIASRIPSEVDFGLTSLLQRTSYVGHSISFFDYPQLGDDLVRILRDCVEALEARANNDPFVPSKIFETKEWREKVDVGLHAVDILRNLTCYDPTSRSNHTNARKLNDKYPDAASTLVRALRIADETDDVVGLKAGCLEIMEAMIKATHIDEQYEAELVRLIWHCIGTKERSLITTSLRIMVQLSLKERTHYLRSIPPDVMARIHDLLMLGDEELNVECLDFLYHATLLEENVAEVTQGEHAVPNIAQLVRLLSFGHVRIPPPIPTVVQSPTKSRKPVPVVTPDLPQDLLEDILKLPEPQRAVWWMRGCFEANPESEITQLALWQAYQRQFTGFINAGIRPQPLLNANDFIKNVATAFSTARPQMIAGEGGQPNRFVINGIVPREEPMGLDYNVYLRCDWLLPEAGPSAIDATGSSPKMRACGNFFGNVKALFDHVRSKHTAVENPDMKDQPCMWKNCTRFPPPGTSERKVFLKHLMIHMPIKRKEPGIKTSNGASTTVTAKPSSSLPPPKKTPDTAAASSANAIPWTTEVPVKPSATGELVGVASMAAHVLKNLSKVTTEPGVSHMNMIRQDLITKISMNASLTEILTDVLSNIYDARENLTDGVQMMSVDGDN</sequence>
<dbReference type="SUPFAM" id="SSF48371">
    <property type="entry name" value="ARM repeat"/>
    <property type="match status" value="1"/>
</dbReference>
<evidence type="ECO:0000256" key="4">
    <source>
        <dbReference type="ARBA" id="ARBA00023242"/>
    </source>
</evidence>
<feature type="domain" description="ARID" evidence="6">
    <location>
        <begin position="22"/>
        <end position="117"/>
    </location>
</feature>
<dbReference type="PANTHER" id="PTHR22970">
    <property type="entry name" value="AT-RICH INTERACTIVE DOMAIN-CONTAINING PROTEIN 2"/>
    <property type="match status" value="1"/>
</dbReference>
<evidence type="ECO:0000259" key="7">
    <source>
        <dbReference type="PROSITE" id="PS51526"/>
    </source>
</evidence>
<gene>
    <name evidence="8" type="primary">RSC9</name>
    <name evidence="8" type="ORF">TWF696_004016</name>
</gene>
<evidence type="ECO:0000313" key="8">
    <source>
        <dbReference type="EMBL" id="KAK6354885.1"/>
    </source>
</evidence>
<accession>A0AAV9V5Q5</accession>
<organism evidence="8 9">
    <name type="scientific">Orbilia brochopaga</name>
    <dbReference type="NCBI Taxonomy" id="3140254"/>
    <lineage>
        <taxon>Eukaryota</taxon>
        <taxon>Fungi</taxon>
        <taxon>Dikarya</taxon>
        <taxon>Ascomycota</taxon>
        <taxon>Pezizomycotina</taxon>
        <taxon>Orbiliomycetes</taxon>
        <taxon>Orbiliales</taxon>
        <taxon>Orbiliaceae</taxon>
        <taxon>Orbilia</taxon>
    </lineage>
</organism>
<dbReference type="EMBL" id="JAVHNQ010000002">
    <property type="protein sequence ID" value="KAK6354885.1"/>
    <property type="molecule type" value="Genomic_DNA"/>
</dbReference>